<dbReference type="SUPFAM" id="SSF49329">
    <property type="entry name" value="Cu,Zn superoxide dismutase-like"/>
    <property type="match status" value="1"/>
</dbReference>
<keyword evidence="6 7" id="KW-0186">Copper</keyword>
<evidence type="ECO:0000313" key="9">
    <source>
        <dbReference type="EnsemblMetazoa" id="BGLB000035-PA"/>
    </source>
</evidence>
<dbReference type="CDD" id="cd00305">
    <property type="entry name" value="Cu-Zn_Superoxide_Dismutase"/>
    <property type="match status" value="1"/>
</dbReference>
<dbReference type="GO" id="GO:0005507">
    <property type="term" value="F:copper ion binding"/>
    <property type="evidence" value="ECO:0007669"/>
    <property type="project" value="InterPro"/>
</dbReference>
<comment type="cofactor">
    <cofactor evidence="7">
        <name>Cu cation</name>
        <dbReference type="ChEBI" id="CHEBI:23378"/>
    </cofactor>
    <text evidence="7">Binds 1 copper ion per subunit.</text>
</comment>
<evidence type="ECO:0000259" key="8">
    <source>
        <dbReference type="Pfam" id="PF00080"/>
    </source>
</evidence>
<evidence type="ECO:0000256" key="1">
    <source>
        <dbReference type="ARBA" id="ARBA00010457"/>
    </source>
</evidence>
<dbReference type="EnsemblMetazoa" id="BGLB000035-RA">
    <property type="protein sequence ID" value="BGLB000035-PA"/>
    <property type="gene ID" value="BGLB000035"/>
</dbReference>
<dbReference type="STRING" id="6526.A0A182YTP1"/>
<keyword evidence="5 7" id="KW-0560">Oxidoreductase</keyword>
<dbReference type="FunFam" id="2.60.40.200:FF:000001">
    <property type="entry name" value="Superoxide dismutase [Cu-Zn]"/>
    <property type="match status" value="1"/>
</dbReference>
<dbReference type="PROSITE" id="PS00087">
    <property type="entry name" value="SOD_CU_ZN_1"/>
    <property type="match status" value="1"/>
</dbReference>
<reference evidence="9" key="1">
    <citation type="submission" date="2020-05" db="UniProtKB">
        <authorList>
            <consortium name="EnsemblMetazoa"/>
        </authorList>
    </citation>
    <scope>IDENTIFICATION</scope>
    <source>
        <strain evidence="9">BB02</strain>
    </source>
</reference>
<gene>
    <name evidence="9" type="primary">106057618</name>
</gene>
<comment type="cofactor">
    <cofactor evidence="7">
        <name>Zn(2+)</name>
        <dbReference type="ChEBI" id="CHEBI:29105"/>
    </cofactor>
    <text evidence="7">Binds 1 zinc ion per subunit.</text>
</comment>
<keyword evidence="2 7" id="KW-0479">Metal-binding</keyword>
<sequence>MVKAVCVLSPGSATGITGTITFTQEKAGDCTVVSGKVSGLAPGNHGFHIHQFGDYSNGCISAGAHFNPANKNHGGPCDTERLVVVGCRHVGDLGNIVAGDDGVADVSIKDQQISLIGENSIIGRSLVVHDKEDDLGKGGNEESLKTGNAGPRLACGVIGITV</sequence>
<evidence type="ECO:0000313" key="10">
    <source>
        <dbReference type="Proteomes" id="UP000076420"/>
    </source>
</evidence>
<name>A0A182YTP1_BIOGL</name>
<dbReference type="InterPro" id="IPR024134">
    <property type="entry name" value="SOD_Cu/Zn_/chaperone"/>
</dbReference>
<dbReference type="PRINTS" id="PR00068">
    <property type="entry name" value="CUZNDISMTASE"/>
</dbReference>
<evidence type="ECO:0000256" key="3">
    <source>
        <dbReference type="ARBA" id="ARBA00022833"/>
    </source>
</evidence>
<dbReference type="PROSITE" id="PS00332">
    <property type="entry name" value="SOD_CU_ZN_2"/>
    <property type="match status" value="1"/>
</dbReference>
<dbReference type="InterPro" id="IPR036423">
    <property type="entry name" value="SOD-like_Cu/Zn_dom_sf"/>
</dbReference>
<keyword evidence="3 7" id="KW-0862">Zinc</keyword>
<evidence type="ECO:0000256" key="5">
    <source>
        <dbReference type="ARBA" id="ARBA00023002"/>
    </source>
</evidence>
<dbReference type="OrthoDB" id="2015551at2759"/>
<comment type="function">
    <text evidence="7">Destroys radicals which are normally produced within the cells and which are toxic to biological systems.</text>
</comment>
<dbReference type="AlphaFoldDB" id="A0A182YTP1"/>
<keyword evidence="4" id="KW-0049">Antioxidant</keyword>
<evidence type="ECO:0000256" key="4">
    <source>
        <dbReference type="ARBA" id="ARBA00022862"/>
    </source>
</evidence>
<evidence type="ECO:0000256" key="7">
    <source>
        <dbReference type="RuleBase" id="RU000393"/>
    </source>
</evidence>
<comment type="similarity">
    <text evidence="1 7">Belongs to the Cu-Zn superoxide dismutase family.</text>
</comment>
<dbReference type="EC" id="1.15.1.1" evidence="7"/>
<feature type="domain" description="Superoxide dismutase copper/zinc binding" evidence="8">
    <location>
        <begin position="16"/>
        <end position="158"/>
    </location>
</feature>
<protein>
    <recommendedName>
        <fullName evidence="7">Superoxide dismutase [Cu-Zn]</fullName>
        <ecNumber evidence="7">1.15.1.1</ecNumber>
    </recommendedName>
</protein>
<organism evidence="9 10">
    <name type="scientific">Biomphalaria glabrata</name>
    <name type="common">Bloodfluke planorb</name>
    <name type="synonym">Freshwater snail</name>
    <dbReference type="NCBI Taxonomy" id="6526"/>
    <lineage>
        <taxon>Eukaryota</taxon>
        <taxon>Metazoa</taxon>
        <taxon>Spiralia</taxon>
        <taxon>Lophotrochozoa</taxon>
        <taxon>Mollusca</taxon>
        <taxon>Gastropoda</taxon>
        <taxon>Heterobranchia</taxon>
        <taxon>Euthyneura</taxon>
        <taxon>Panpulmonata</taxon>
        <taxon>Hygrophila</taxon>
        <taxon>Lymnaeoidea</taxon>
        <taxon>Planorbidae</taxon>
        <taxon>Biomphalaria</taxon>
    </lineage>
</organism>
<dbReference type="Pfam" id="PF00080">
    <property type="entry name" value="Sod_Cu"/>
    <property type="match status" value="1"/>
</dbReference>
<proteinExistence type="inferred from homology"/>
<dbReference type="Proteomes" id="UP000076420">
    <property type="component" value="Unassembled WGS sequence"/>
</dbReference>
<dbReference type="VEuPathDB" id="VectorBase:BGLB000035"/>
<evidence type="ECO:0000256" key="6">
    <source>
        <dbReference type="ARBA" id="ARBA00023008"/>
    </source>
</evidence>
<dbReference type="VEuPathDB" id="VectorBase:BGLAX_051908"/>
<dbReference type="InterPro" id="IPR001424">
    <property type="entry name" value="SOD_Cu_Zn_dom"/>
</dbReference>
<dbReference type="PANTHER" id="PTHR10003">
    <property type="entry name" value="SUPEROXIDE DISMUTASE CU-ZN -RELATED"/>
    <property type="match status" value="1"/>
</dbReference>
<dbReference type="GO" id="GO:0004784">
    <property type="term" value="F:superoxide dismutase activity"/>
    <property type="evidence" value="ECO:0007669"/>
    <property type="project" value="UniProtKB-EC"/>
</dbReference>
<dbReference type="Gene3D" id="2.60.40.200">
    <property type="entry name" value="Superoxide dismutase, copper/zinc binding domain"/>
    <property type="match status" value="1"/>
</dbReference>
<accession>A0A182YTP1</accession>
<evidence type="ECO:0000256" key="2">
    <source>
        <dbReference type="ARBA" id="ARBA00022723"/>
    </source>
</evidence>
<comment type="catalytic activity">
    <reaction evidence="7">
        <text>2 superoxide + 2 H(+) = H2O2 + O2</text>
        <dbReference type="Rhea" id="RHEA:20696"/>
        <dbReference type="ChEBI" id="CHEBI:15378"/>
        <dbReference type="ChEBI" id="CHEBI:15379"/>
        <dbReference type="ChEBI" id="CHEBI:16240"/>
        <dbReference type="ChEBI" id="CHEBI:18421"/>
        <dbReference type="EC" id="1.15.1.1"/>
    </reaction>
</comment>
<dbReference type="InterPro" id="IPR018152">
    <property type="entry name" value="SOD_Cu/Zn_BS"/>
</dbReference>